<evidence type="ECO:0000256" key="3">
    <source>
        <dbReference type="ARBA" id="ARBA00022598"/>
    </source>
</evidence>
<comment type="pathway">
    <text evidence="1 8">Amino-acid biosynthesis; L-arginine biosynthesis; carbamoyl phosphate from bicarbonate: step 1/1.</text>
</comment>
<keyword evidence="3 8" id="KW-0436">Ligase</keyword>
<feature type="binding site" evidence="8">
    <location>
        <position position="299"/>
    </location>
    <ligand>
        <name>L-glutamine</name>
        <dbReference type="ChEBI" id="CHEBI:58359"/>
    </ligand>
</feature>
<dbReference type="InterPro" id="IPR035686">
    <property type="entry name" value="CPSase_GATase1"/>
</dbReference>
<evidence type="ECO:0000256" key="4">
    <source>
        <dbReference type="ARBA" id="ARBA00022741"/>
    </source>
</evidence>
<dbReference type="Gene3D" id="3.40.50.880">
    <property type="match status" value="1"/>
</dbReference>
<keyword evidence="8" id="KW-0028">Amino-acid biosynthesis</keyword>
<feature type="binding site" evidence="8">
    <location>
        <position position="229"/>
    </location>
    <ligand>
        <name>L-glutamine</name>
        <dbReference type="ChEBI" id="CHEBI:58359"/>
    </ligand>
</feature>
<dbReference type="Pfam" id="PF00117">
    <property type="entry name" value="GATase"/>
    <property type="match status" value="1"/>
</dbReference>
<sequence>MGKGDRFMMKKQLVLENGEVLVGEGFGADVEMSGEVVFNTGMTGYQEILSDPSYCAQIVTLTYPLIGNYGINRDDFESISPAIHGLIVREVELAPSHWRNEESLDTLLKAKGIPGLAGIDTRKLTRMIREIGTLKGRICSMDVDTEKVAAELRESETMRNQVATVSTKDPYHVPGKGKRVVLIDCGMKHGILLELIERNCDVVVVPFHTPAEEIIRLGADGVLVSNGPGNPEDVPETIQTVKDLIGKVPLFGICLGHQLLALASGATTSKLRFGHRGSNHPVRELATGAIDITAQNHGYTVDLESLEGTNLEVTHLAVNDETVEGLAHIEYPTFSVQYHPEASPGPQDANHLFDQFMKLMNTTHTAKVLA</sequence>
<evidence type="ECO:0000256" key="1">
    <source>
        <dbReference type="ARBA" id="ARBA00005077"/>
    </source>
</evidence>
<dbReference type="GO" id="GO:0004088">
    <property type="term" value="F:carbamoyl-phosphate synthase (glutamine-hydrolyzing) activity"/>
    <property type="evidence" value="ECO:0007669"/>
    <property type="project" value="UniProtKB-EC"/>
</dbReference>
<dbReference type="PRINTS" id="PR00099">
    <property type="entry name" value="CPSGATASE"/>
</dbReference>
<proteinExistence type="inferred from homology"/>
<comment type="function">
    <text evidence="8">Small subunit of the glutamine-dependent carbamoyl phosphate synthetase (CPSase). CPSase catalyzes the formation of carbamoyl phosphate from the ammonia moiety of glutamine, carbonate, and phosphate donated by ATP, constituting the first step of 2 biosynthetic pathways, one leading to arginine and/or urea and the other to pyrimidine nucleotides. The small subunit (glutamine amidotransferase) binds and cleaves glutamine to supply the large subunit with the substrate ammonia.</text>
</comment>
<name>A0ABT0XFY5_9BACI</name>
<evidence type="ECO:0000256" key="6">
    <source>
        <dbReference type="ARBA" id="ARBA00022962"/>
    </source>
</evidence>
<feature type="binding site" evidence="8">
    <location>
        <position position="227"/>
    </location>
    <ligand>
        <name>L-glutamine</name>
        <dbReference type="ChEBI" id="CHEBI:58359"/>
    </ligand>
</feature>
<feature type="domain" description="Carbamoyl-phosphate synthase small subunit N-terminal" evidence="9">
    <location>
        <begin position="9"/>
        <end position="139"/>
    </location>
</feature>
<keyword evidence="4 8" id="KW-0547">Nucleotide-binding</keyword>
<dbReference type="SUPFAM" id="SSF52021">
    <property type="entry name" value="Carbamoyl phosphate synthetase, small subunit N-terminal domain"/>
    <property type="match status" value="1"/>
</dbReference>
<dbReference type="PANTHER" id="PTHR43418">
    <property type="entry name" value="MULTIFUNCTIONAL TRYPTOPHAN BIOSYNTHESIS PROTEIN-RELATED"/>
    <property type="match status" value="1"/>
</dbReference>
<reference evidence="10" key="1">
    <citation type="submission" date="2022-06" db="EMBL/GenBank/DDBJ databases">
        <title>Alkalicoccobacillus porphyridii sp. nov., isolated from a marine red alga, Porphyridium purpureum and reclassification of Shouchella plakortidis and Shouchella gibsonii as Alkalicoccobacillus plakortidis comb. nov. and Alkalicoccobacillus gibsonii comb. nov.</title>
        <authorList>
            <person name="Kim K.H."/>
            <person name="Lee J.K."/>
            <person name="Han D.M."/>
            <person name="Baek J.H."/>
            <person name="Jeon C.O."/>
        </authorList>
    </citation>
    <scope>NUCLEOTIDE SEQUENCE</scope>
    <source>
        <strain evidence="10">DSM 19153</strain>
    </source>
</reference>
<dbReference type="PROSITE" id="PS51273">
    <property type="entry name" value="GATASE_TYPE_1"/>
    <property type="match status" value="1"/>
</dbReference>
<dbReference type="InterPro" id="IPR006274">
    <property type="entry name" value="CarbamoylP_synth_ssu"/>
</dbReference>
<evidence type="ECO:0000256" key="5">
    <source>
        <dbReference type="ARBA" id="ARBA00022840"/>
    </source>
</evidence>
<dbReference type="NCBIfam" id="NF009475">
    <property type="entry name" value="PRK12838.1"/>
    <property type="match status" value="1"/>
</dbReference>
<feature type="binding site" evidence="8">
    <location>
        <position position="298"/>
    </location>
    <ligand>
        <name>L-glutamine</name>
        <dbReference type="ChEBI" id="CHEBI:58359"/>
    </ligand>
</feature>
<comment type="caution">
    <text evidence="10">The sequence shown here is derived from an EMBL/GenBank/DDBJ whole genome shotgun (WGS) entry which is preliminary data.</text>
</comment>
<dbReference type="Gene3D" id="3.50.30.20">
    <property type="entry name" value="Carbamoyl-phosphate synthase small subunit, N-terminal domain"/>
    <property type="match status" value="1"/>
</dbReference>
<gene>
    <name evidence="8 10" type="primary">carA</name>
    <name evidence="10" type="ORF">NDM98_04270</name>
</gene>
<dbReference type="Proteomes" id="UP001203665">
    <property type="component" value="Unassembled WGS sequence"/>
</dbReference>
<keyword evidence="8" id="KW-0665">Pyrimidine biosynthesis</keyword>
<evidence type="ECO:0000313" key="10">
    <source>
        <dbReference type="EMBL" id="MCM2674797.1"/>
    </source>
</evidence>
<comment type="catalytic activity">
    <reaction evidence="8">
        <text>L-glutamine + H2O = L-glutamate + NH4(+)</text>
        <dbReference type="Rhea" id="RHEA:15889"/>
        <dbReference type="ChEBI" id="CHEBI:15377"/>
        <dbReference type="ChEBI" id="CHEBI:28938"/>
        <dbReference type="ChEBI" id="CHEBI:29985"/>
        <dbReference type="ChEBI" id="CHEBI:58359"/>
    </reaction>
</comment>
<feature type="binding site" evidence="8">
    <location>
        <position position="53"/>
    </location>
    <ligand>
        <name>L-glutamine</name>
        <dbReference type="ChEBI" id="CHEBI:58359"/>
    </ligand>
</feature>
<accession>A0ABT0XFY5</accession>
<dbReference type="SUPFAM" id="SSF52317">
    <property type="entry name" value="Class I glutamine amidotransferase-like"/>
    <property type="match status" value="1"/>
</dbReference>
<dbReference type="PRINTS" id="PR00096">
    <property type="entry name" value="GATASE"/>
</dbReference>
<feature type="binding site" evidence="8">
    <location>
        <position position="258"/>
    </location>
    <ligand>
        <name>L-glutamine</name>
        <dbReference type="ChEBI" id="CHEBI:58359"/>
    </ligand>
</feature>
<dbReference type="InterPro" id="IPR017926">
    <property type="entry name" value="GATASE"/>
</dbReference>
<feature type="binding site" evidence="8">
    <location>
        <position position="296"/>
    </location>
    <ligand>
        <name>L-glutamine</name>
        <dbReference type="ChEBI" id="CHEBI:58359"/>
    </ligand>
</feature>
<feature type="active site" evidence="8">
    <location>
        <position position="339"/>
    </location>
</feature>
<dbReference type="PANTHER" id="PTHR43418:SF7">
    <property type="entry name" value="CARBAMOYL-PHOSPHATE SYNTHASE SMALL CHAIN"/>
    <property type="match status" value="1"/>
</dbReference>
<evidence type="ECO:0000313" key="11">
    <source>
        <dbReference type="Proteomes" id="UP001203665"/>
    </source>
</evidence>
<evidence type="ECO:0000256" key="2">
    <source>
        <dbReference type="ARBA" id="ARBA00007800"/>
    </source>
</evidence>
<dbReference type="SMART" id="SM01097">
    <property type="entry name" value="CPSase_sm_chain"/>
    <property type="match status" value="1"/>
</dbReference>
<dbReference type="InterPro" id="IPR036480">
    <property type="entry name" value="CarbP_synth_ssu_N_sf"/>
</dbReference>
<comment type="subunit">
    <text evidence="8">Composed of two chains; the small (or glutamine) chain promotes the hydrolysis of glutamine to ammonia, which is used by the large (or ammonia) chain to synthesize carbamoyl phosphate. Tetramer of heterodimers (alpha,beta)4.</text>
</comment>
<evidence type="ECO:0000256" key="7">
    <source>
        <dbReference type="ARBA" id="ARBA00048816"/>
    </source>
</evidence>
<feature type="active site" description="Nucleophile" evidence="8">
    <location>
        <position position="254"/>
    </location>
</feature>
<dbReference type="NCBIfam" id="TIGR01368">
    <property type="entry name" value="CPSaseIIsmall"/>
    <property type="match status" value="1"/>
</dbReference>
<evidence type="ECO:0000256" key="8">
    <source>
        <dbReference type="HAMAP-Rule" id="MF_01209"/>
    </source>
</evidence>
<evidence type="ECO:0000259" key="9">
    <source>
        <dbReference type="SMART" id="SM01097"/>
    </source>
</evidence>
<dbReference type="InterPro" id="IPR050472">
    <property type="entry name" value="Anth_synth/Amidotransfase"/>
</dbReference>
<comment type="pathway">
    <text evidence="8">Pyrimidine metabolism; UMP biosynthesis via de novo pathway; (S)-dihydroorotate from bicarbonate: step 1/3.</text>
</comment>
<organism evidence="10 11">
    <name type="scientific">Alkalicoccobacillus plakortidis</name>
    <dbReference type="NCBI Taxonomy" id="444060"/>
    <lineage>
        <taxon>Bacteria</taxon>
        <taxon>Bacillati</taxon>
        <taxon>Bacillota</taxon>
        <taxon>Bacilli</taxon>
        <taxon>Bacillales</taxon>
        <taxon>Bacillaceae</taxon>
        <taxon>Alkalicoccobacillus</taxon>
    </lineage>
</organism>
<feature type="binding site" evidence="8">
    <location>
        <position position="255"/>
    </location>
    <ligand>
        <name>L-glutamine</name>
        <dbReference type="ChEBI" id="CHEBI:58359"/>
    </ligand>
</feature>
<dbReference type="EMBL" id="JAMQJY010000001">
    <property type="protein sequence ID" value="MCM2674797.1"/>
    <property type="molecule type" value="Genomic_DNA"/>
</dbReference>
<keyword evidence="5 8" id="KW-0067">ATP-binding</keyword>
<dbReference type="InterPro" id="IPR002474">
    <property type="entry name" value="CarbamoylP_synth_ssu_N"/>
</dbReference>
<keyword evidence="11" id="KW-1185">Reference proteome</keyword>
<dbReference type="PRINTS" id="PR00097">
    <property type="entry name" value="ANTSNTHASEII"/>
</dbReference>
<dbReference type="CDD" id="cd01744">
    <property type="entry name" value="GATase1_CPSase"/>
    <property type="match status" value="1"/>
</dbReference>
<dbReference type="EC" id="6.3.5.5" evidence="8"/>
<dbReference type="InterPro" id="IPR029062">
    <property type="entry name" value="Class_I_gatase-like"/>
</dbReference>
<protein>
    <recommendedName>
        <fullName evidence="8">Carbamoyl phosphate synthase small chain</fullName>
        <ecNumber evidence="8">6.3.5.5</ecNumber>
    </recommendedName>
    <alternativeName>
        <fullName evidence="8">Carbamoyl phosphate synthetase glutamine chain</fullName>
    </alternativeName>
</protein>
<comment type="similarity">
    <text evidence="2 8">Belongs to the CarA family.</text>
</comment>
<feature type="active site" evidence="8">
    <location>
        <position position="341"/>
    </location>
</feature>
<dbReference type="HAMAP" id="MF_01209">
    <property type="entry name" value="CPSase_S_chain"/>
    <property type="match status" value="1"/>
</dbReference>
<feature type="region of interest" description="CPSase" evidence="8">
    <location>
        <begin position="1"/>
        <end position="178"/>
    </location>
</feature>
<comment type="catalytic activity">
    <reaction evidence="7 8">
        <text>hydrogencarbonate + L-glutamine + 2 ATP + H2O = carbamoyl phosphate + L-glutamate + 2 ADP + phosphate + 2 H(+)</text>
        <dbReference type="Rhea" id="RHEA:18633"/>
        <dbReference type="ChEBI" id="CHEBI:15377"/>
        <dbReference type="ChEBI" id="CHEBI:15378"/>
        <dbReference type="ChEBI" id="CHEBI:17544"/>
        <dbReference type="ChEBI" id="CHEBI:29985"/>
        <dbReference type="ChEBI" id="CHEBI:30616"/>
        <dbReference type="ChEBI" id="CHEBI:43474"/>
        <dbReference type="ChEBI" id="CHEBI:58228"/>
        <dbReference type="ChEBI" id="CHEBI:58359"/>
        <dbReference type="ChEBI" id="CHEBI:456216"/>
        <dbReference type="EC" id="6.3.5.5"/>
    </reaction>
</comment>
<dbReference type="Pfam" id="PF00988">
    <property type="entry name" value="CPSase_sm_chain"/>
    <property type="match status" value="1"/>
</dbReference>
<keyword evidence="8" id="KW-0055">Arginine biosynthesis</keyword>
<keyword evidence="6 8" id="KW-0315">Glutamine amidotransferase</keyword>